<dbReference type="Proteomes" id="UP000245626">
    <property type="component" value="Unassembled WGS sequence"/>
</dbReference>
<sequence>MMTAGIRLETFVALLLLLPLLSTWSQAMTIATDPNASQQPQPQQLYRSPPPELPTQPVRPISPFPFPSITSLKGEGTNGYPHFFLSSYAATQQQQRREGESQEEWESWIKLVSSCQSFCSVQARRRPIRSSAYTPPPRLGKRRPGGGGGANTASSAPTSLGLGLEERYHLVILGENPYLPLKAGWEGMMEPGCRIAETEWEAKGPKGGGRCLCCFCSPRYYHDPYCDRVVPREKEVEGSHSGDLEREEKEDKAMETMESIKKAKETLLDPMDDLFNLERILL</sequence>
<evidence type="ECO:0000313" key="2">
    <source>
        <dbReference type="Proteomes" id="UP000245626"/>
    </source>
</evidence>
<keyword evidence="2" id="KW-1185">Reference proteome</keyword>
<proteinExistence type="predicted"/>
<name>A0ACD0P2G7_9BASI</name>
<organism evidence="1 2">
    <name type="scientific">Violaceomyces palustris</name>
    <dbReference type="NCBI Taxonomy" id="1673888"/>
    <lineage>
        <taxon>Eukaryota</taxon>
        <taxon>Fungi</taxon>
        <taxon>Dikarya</taxon>
        <taxon>Basidiomycota</taxon>
        <taxon>Ustilaginomycotina</taxon>
        <taxon>Ustilaginomycetes</taxon>
        <taxon>Violaceomycetales</taxon>
        <taxon>Violaceomycetaceae</taxon>
        <taxon>Violaceomyces</taxon>
    </lineage>
</organism>
<reference evidence="1 2" key="1">
    <citation type="journal article" date="2018" name="Mol. Biol. Evol.">
        <title>Broad Genomic Sampling Reveals a Smut Pathogenic Ancestry of the Fungal Clade Ustilaginomycotina.</title>
        <authorList>
            <person name="Kijpornyongpan T."/>
            <person name="Mondo S.J."/>
            <person name="Barry K."/>
            <person name="Sandor L."/>
            <person name="Lee J."/>
            <person name="Lipzen A."/>
            <person name="Pangilinan J."/>
            <person name="LaButti K."/>
            <person name="Hainaut M."/>
            <person name="Henrissat B."/>
            <person name="Grigoriev I.V."/>
            <person name="Spatafora J.W."/>
            <person name="Aime M.C."/>
        </authorList>
    </citation>
    <scope>NUCLEOTIDE SEQUENCE [LARGE SCALE GENOMIC DNA]</scope>
    <source>
        <strain evidence="1 2">SA 807</strain>
    </source>
</reference>
<gene>
    <name evidence="1" type="ORF">IE53DRAFT_13670</name>
</gene>
<dbReference type="EMBL" id="KZ819791">
    <property type="protein sequence ID" value="PWN52186.1"/>
    <property type="molecule type" value="Genomic_DNA"/>
</dbReference>
<protein>
    <submittedName>
        <fullName evidence="1">Uncharacterized protein</fullName>
    </submittedName>
</protein>
<accession>A0ACD0P2G7</accession>
<evidence type="ECO:0000313" key="1">
    <source>
        <dbReference type="EMBL" id="PWN52186.1"/>
    </source>
</evidence>